<name>A0A4V2Y2T7_9ACTN</name>
<evidence type="ECO:0000313" key="3">
    <source>
        <dbReference type="Proteomes" id="UP000295345"/>
    </source>
</evidence>
<proteinExistence type="predicted"/>
<dbReference type="RefSeq" id="WP_132819028.1">
    <property type="nucleotide sequence ID" value="NZ_SMKI01000174.1"/>
</dbReference>
<sequence>MTTSESPAPPPPATVRDLLRATVDQHVRRLQRGYRNDEATAVATLARLRRGVGRPALTVPDLLGLTGMERLIEGVDELPDDERRRLNPEHAEEALHLAVTLWALHQQSHRDGGMHLHGRGLGAAVRALMRNASGGGDTELDEPLRRRFVRVSTAASPDDLARRLREIVLLLRRDSVPLDYGLLAEQLYRWQTPATRADVHRAWGRDFHLAGARGAKGPAPAGPPAQETPAA</sequence>
<gene>
    <name evidence="2" type="primary">casB</name>
    <name evidence="2" type="ORF">E1283_17655</name>
</gene>
<dbReference type="Proteomes" id="UP000295345">
    <property type="component" value="Unassembled WGS sequence"/>
</dbReference>
<dbReference type="Pfam" id="PF09485">
    <property type="entry name" value="CRISPR_Cse2"/>
    <property type="match status" value="1"/>
</dbReference>
<accession>A0A4V2Y2T7</accession>
<dbReference type="Gene3D" id="1.10.520.40">
    <property type="entry name" value="CRISPR-associated protein Cse2"/>
    <property type="match status" value="1"/>
</dbReference>
<dbReference type="EMBL" id="SMKI01000174">
    <property type="protein sequence ID" value="TDC73915.1"/>
    <property type="molecule type" value="Genomic_DNA"/>
</dbReference>
<organism evidence="2 3">
    <name type="scientific">Streptomyces hainanensis</name>
    <dbReference type="NCBI Taxonomy" id="402648"/>
    <lineage>
        <taxon>Bacteria</taxon>
        <taxon>Bacillati</taxon>
        <taxon>Actinomycetota</taxon>
        <taxon>Actinomycetes</taxon>
        <taxon>Kitasatosporales</taxon>
        <taxon>Streptomycetaceae</taxon>
        <taxon>Streptomyces</taxon>
    </lineage>
</organism>
<keyword evidence="3" id="KW-1185">Reference proteome</keyword>
<dbReference type="CDD" id="cd09731">
    <property type="entry name" value="Cse2_I-E"/>
    <property type="match status" value="1"/>
</dbReference>
<dbReference type="OrthoDB" id="4808431at2"/>
<evidence type="ECO:0000313" key="2">
    <source>
        <dbReference type="EMBL" id="TDC73915.1"/>
    </source>
</evidence>
<evidence type="ECO:0000256" key="1">
    <source>
        <dbReference type="SAM" id="MobiDB-lite"/>
    </source>
</evidence>
<dbReference type="InterPro" id="IPR038287">
    <property type="entry name" value="Cse2_sf"/>
</dbReference>
<protein>
    <submittedName>
        <fullName evidence="2">Type I-E CRISPR-associated protein Cse2/CasB</fullName>
    </submittedName>
</protein>
<feature type="region of interest" description="Disordered" evidence="1">
    <location>
        <begin position="211"/>
        <end position="231"/>
    </location>
</feature>
<comment type="caution">
    <text evidence="2">The sequence shown here is derived from an EMBL/GenBank/DDBJ whole genome shotgun (WGS) entry which is preliminary data.</text>
</comment>
<dbReference type="AlphaFoldDB" id="A0A4V2Y2T7"/>
<reference evidence="2 3" key="1">
    <citation type="submission" date="2019-03" db="EMBL/GenBank/DDBJ databases">
        <title>Draft genome sequences of novel Actinobacteria.</title>
        <authorList>
            <person name="Sahin N."/>
            <person name="Ay H."/>
            <person name="Saygin H."/>
        </authorList>
    </citation>
    <scope>NUCLEOTIDE SEQUENCE [LARGE SCALE GENOMIC DNA]</scope>
    <source>
        <strain evidence="2 3">DSM 41900</strain>
    </source>
</reference>
<dbReference type="NCBIfam" id="TIGR02548">
    <property type="entry name" value="casB_cse2"/>
    <property type="match status" value="1"/>
</dbReference>
<dbReference type="InterPro" id="IPR013382">
    <property type="entry name" value="CRISPR-assoc_prot_Cse2"/>
</dbReference>